<dbReference type="Pfam" id="PF05661">
    <property type="entry name" value="DUF808"/>
    <property type="match status" value="1"/>
</dbReference>
<dbReference type="InterPro" id="IPR008526">
    <property type="entry name" value="YedI"/>
</dbReference>
<evidence type="ECO:0008006" key="3">
    <source>
        <dbReference type="Google" id="ProtNLM"/>
    </source>
</evidence>
<dbReference type="PANTHER" id="PTHR30503:SF3">
    <property type="entry name" value="INNER MEMBRANE PROTEIN YEDI"/>
    <property type="match status" value="1"/>
</dbReference>
<reference evidence="2" key="1">
    <citation type="journal article" date="2019" name="Microbiol. Resour. Announc.">
        <title>Complete Genome Sequence of Halomonas olivaria, a Moderately Halophilic Bacterium Isolated from Olive Processing Effluents, Obtained by Nanopore Sequencing.</title>
        <authorList>
            <person name="Nagata S."/>
            <person name="Ii K.M."/>
            <person name="Tsukimi T."/>
            <person name="Miura M.C."/>
            <person name="Galipon J."/>
            <person name="Arakawa K."/>
        </authorList>
    </citation>
    <scope>NUCLEOTIDE SEQUENCE [LARGE SCALE GENOMIC DNA]</scope>
    <source>
        <strain evidence="2">TYRC17</strain>
    </source>
</reference>
<gene>
    <name evidence="1" type="ORF">HORIV_12110</name>
</gene>
<accession>A0ABN5WPR6</accession>
<dbReference type="Proteomes" id="UP000289555">
    <property type="component" value="Chromosome"/>
</dbReference>
<protein>
    <recommendedName>
        <fullName evidence="3">DUF808 family protein</fullName>
    </recommendedName>
</protein>
<proteinExistence type="predicted"/>
<dbReference type="PANTHER" id="PTHR30503">
    <property type="entry name" value="INNER MEMBRANE PROTEIN YEDI"/>
    <property type="match status" value="1"/>
</dbReference>
<sequence length="85" mass="8753">MAIGGLIGLLDDIAALAKLSAASLDDVSAAGRATAKAAGVVVDDTAVTPQYLQGVTAERELAIVKKIALGSIRNKLLLSCRWRCC</sequence>
<name>A0ABN5WPR6_9GAMM</name>
<evidence type="ECO:0000313" key="2">
    <source>
        <dbReference type="Proteomes" id="UP000289555"/>
    </source>
</evidence>
<keyword evidence="2" id="KW-1185">Reference proteome</keyword>
<dbReference type="EMBL" id="AP019416">
    <property type="protein sequence ID" value="BBI48790.1"/>
    <property type="molecule type" value="Genomic_DNA"/>
</dbReference>
<evidence type="ECO:0000313" key="1">
    <source>
        <dbReference type="EMBL" id="BBI48790.1"/>
    </source>
</evidence>
<organism evidence="1 2">
    <name type="scientific">Vreelandella olivaria</name>
    <dbReference type="NCBI Taxonomy" id="390919"/>
    <lineage>
        <taxon>Bacteria</taxon>
        <taxon>Pseudomonadati</taxon>
        <taxon>Pseudomonadota</taxon>
        <taxon>Gammaproteobacteria</taxon>
        <taxon>Oceanospirillales</taxon>
        <taxon>Halomonadaceae</taxon>
        <taxon>Vreelandella</taxon>
    </lineage>
</organism>